<evidence type="ECO:0000256" key="3">
    <source>
        <dbReference type="ARBA" id="ARBA00023163"/>
    </source>
</evidence>
<dbReference type="InterPro" id="IPR036271">
    <property type="entry name" value="Tet_transcr_reg_TetR-rel_C_sf"/>
</dbReference>
<reference evidence="6 7" key="1">
    <citation type="submission" date="2019-07" db="EMBL/GenBank/DDBJ databases">
        <title>Complete genome of Crassaminicella thermophila SY095.</title>
        <authorList>
            <person name="Li X."/>
        </authorList>
    </citation>
    <scope>NUCLEOTIDE SEQUENCE [LARGE SCALE GENOMIC DNA]</scope>
    <source>
        <strain evidence="6 7">SY095</strain>
    </source>
</reference>
<proteinExistence type="predicted"/>
<keyword evidence="1" id="KW-0805">Transcription regulation</keyword>
<dbReference type="InterPro" id="IPR001647">
    <property type="entry name" value="HTH_TetR"/>
</dbReference>
<evidence type="ECO:0000256" key="1">
    <source>
        <dbReference type="ARBA" id="ARBA00023015"/>
    </source>
</evidence>
<evidence type="ECO:0000256" key="4">
    <source>
        <dbReference type="PROSITE-ProRule" id="PRU00335"/>
    </source>
</evidence>
<dbReference type="OrthoDB" id="9808476at2"/>
<accession>A0A5C0SCY0</accession>
<evidence type="ECO:0000259" key="5">
    <source>
        <dbReference type="PROSITE" id="PS50977"/>
    </source>
</evidence>
<dbReference type="Gene3D" id="1.10.357.10">
    <property type="entry name" value="Tetracycline Repressor, domain 2"/>
    <property type="match status" value="1"/>
</dbReference>
<organism evidence="6 7">
    <name type="scientific">Crassaminicella thermophila</name>
    <dbReference type="NCBI Taxonomy" id="2599308"/>
    <lineage>
        <taxon>Bacteria</taxon>
        <taxon>Bacillati</taxon>
        <taxon>Bacillota</taxon>
        <taxon>Clostridia</taxon>
        <taxon>Eubacteriales</taxon>
        <taxon>Clostridiaceae</taxon>
        <taxon>Crassaminicella</taxon>
    </lineage>
</organism>
<evidence type="ECO:0000256" key="2">
    <source>
        <dbReference type="ARBA" id="ARBA00023125"/>
    </source>
</evidence>
<keyword evidence="2 4" id="KW-0238">DNA-binding</keyword>
<evidence type="ECO:0000313" key="7">
    <source>
        <dbReference type="Proteomes" id="UP000324646"/>
    </source>
</evidence>
<dbReference type="SUPFAM" id="SSF46689">
    <property type="entry name" value="Homeodomain-like"/>
    <property type="match status" value="1"/>
</dbReference>
<dbReference type="PROSITE" id="PS50977">
    <property type="entry name" value="HTH_TETR_2"/>
    <property type="match status" value="1"/>
</dbReference>
<protein>
    <submittedName>
        <fullName evidence="6">TetR/AcrR family transcriptional regulator</fullName>
    </submittedName>
</protein>
<evidence type="ECO:0000313" key="6">
    <source>
        <dbReference type="EMBL" id="QEK11782.1"/>
    </source>
</evidence>
<feature type="domain" description="HTH tetR-type" evidence="5">
    <location>
        <begin position="41"/>
        <end position="101"/>
    </location>
</feature>
<keyword evidence="7" id="KW-1185">Reference proteome</keyword>
<keyword evidence="3" id="KW-0804">Transcription</keyword>
<dbReference type="Proteomes" id="UP000324646">
    <property type="component" value="Chromosome"/>
</dbReference>
<dbReference type="PRINTS" id="PR00455">
    <property type="entry name" value="HTHTETR"/>
</dbReference>
<dbReference type="SUPFAM" id="SSF48498">
    <property type="entry name" value="Tetracyclin repressor-like, C-terminal domain"/>
    <property type="match status" value="1"/>
</dbReference>
<dbReference type="Gene3D" id="1.10.10.60">
    <property type="entry name" value="Homeodomain-like"/>
    <property type="match status" value="1"/>
</dbReference>
<sequence>MLWRENRRISSCFFDLINNIDLSEFLFYNKTTERQVGEEDIVSVDKIKSVALNLFAVHGYEGTSLSYIAEGVGIKKASIYHYFKSKEDLFLSIFDDILNAEIQHIKTIAVEIEFYTVEEKLYRIFKYYYEKNQTNKAETNFWKRAMLFSPPSLSEKIKKKFTTYEKASDEMLSAIFYEGMKRGVIKSNNIKNLLAAFYCLIDGLFVEIQYYGEKEYKPRIDSIWNVFWTGIINID</sequence>
<dbReference type="PANTHER" id="PTHR47506:SF1">
    <property type="entry name" value="HTH-TYPE TRANSCRIPTIONAL REGULATOR YJDC"/>
    <property type="match status" value="1"/>
</dbReference>
<dbReference type="AlphaFoldDB" id="A0A5C0SCY0"/>
<gene>
    <name evidence="6" type="ORF">FQB35_05040</name>
</gene>
<name>A0A5C0SCY0_CRATE</name>
<dbReference type="GO" id="GO:0003677">
    <property type="term" value="F:DNA binding"/>
    <property type="evidence" value="ECO:0007669"/>
    <property type="project" value="UniProtKB-UniRule"/>
</dbReference>
<feature type="DNA-binding region" description="H-T-H motif" evidence="4">
    <location>
        <begin position="64"/>
        <end position="83"/>
    </location>
</feature>
<dbReference type="Pfam" id="PF00440">
    <property type="entry name" value="TetR_N"/>
    <property type="match status" value="1"/>
</dbReference>
<dbReference type="EMBL" id="CP042243">
    <property type="protein sequence ID" value="QEK11782.1"/>
    <property type="molecule type" value="Genomic_DNA"/>
</dbReference>
<dbReference type="InterPro" id="IPR009057">
    <property type="entry name" value="Homeodomain-like_sf"/>
</dbReference>
<dbReference type="KEGG" id="crs:FQB35_05040"/>
<dbReference type="PANTHER" id="PTHR47506">
    <property type="entry name" value="TRANSCRIPTIONAL REGULATORY PROTEIN"/>
    <property type="match status" value="1"/>
</dbReference>